<feature type="signal peptide" evidence="1">
    <location>
        <begin position="1"/>
        <end position="18"/>
    </location>
</feature>
<comment type="caution">
    <text evidence="2">The sequence shown here is derived from an EMBL/GenBank/DDBJ whole genome shotgun (WGS) entry which is preliminary data.</text>
</comment>
<keyword evidence="1" id="KW-0732">Signal</keyword>
<feature type="chain" id="PRO_5030099311" description="Tandem-95 repeat protein" evidence="1">
    <location>
        <begin position="19"/>
        <end position="1160"/>
    </location>
</feature>
<reference evidence="2 3" key="1">
    <citation type="submission" date="2019-03" db="EMBL/GenBank/DDBJ databases">
        <title>Genomic Encyclopedia of Type Strains, Phase IV (KMG-IV): sequencing the most valuable type-strain genomes for metagenomic binning, comparative biology and taxonomic classification.</title>
        <authorList>
            <person name="Goeker M."/>
        </authorList>
    </citation>
    <scope>NUCLEOTIDE SEQUENCE [LARGE SCALE GENOMIC DNA]</scope>
    <source>
        <strain evidence="2 3">DSM 21944</strain>
    </source>
</reference>
<keyword evidence="3" id="KW-1185">Reference proteome</keyword>
<protein>
    <recommendedName>
        <fullName evidence="4">Tandem-95 repeat protein</fullName>
    </recommendedName>
</protein>
<gene>
    <name evidence="2" type="ORF">EDC25_10417</name>
</gene>
<dbReference type="NCBIfam" id="NF012211">
    <property type="entry name" value="tand_rpt_95"/>
    <property type="match status" value="9"/>
</dbReference>
<sequence>MRRLFVACIAMATTIAAAAPPWSTDDDRTPKVTDPSVPITYVGGDGSISIGFNAEGETEGQLMGVFGRNDEHAVVGQLWWDRSGAGGVQGDYNWLWGATADEVREDPSKAAVARLSFAIVQNGDHNRKATLGFGIERPNYAVDAYLSRGFGGGRSAGSRFNDIARPVTGSDEIGAYTEMEITTIETLLATKAYDTEVGVQFSHVFDPLGMRVYGGAGLQDGDGAARAAIYSIGLDSPLGRRGWAMTARAEHQRREGDFEDEHSDTRLSFFLRYQFGRNGVFVPSTGQASPAWVQRAFGRPSNAAPRTVDSYVTSAGTRVSVSQGPREYSNYFPVAQPDSATTRRGTAVAIAVLANDGDPDGDPLVLTGVSQPANGNAAIQGMQVVYTPDPDFIGVDTFTYTVADPDGGTGGATVTVTVEEQPDPNRAPVARDDQVVAQADTAVSIDVLANDEDPDNDRLVLVEAGPAANGTVVASGDRVIYTPLPGFVGTDSFAYTISDGRGGTATATVVVTVTPAPNRPPVASSDGANTTVNTPVSIDVLANDFDPDGDPLVIFATSAPSSGTAVVAGNVVVYTPAAGFTGNDAFSYTVGDLRGGIDTGFVSVRVDAAANTPPVAVNDTTTTTSGTAISIPVLANDSDPDGDPLTIIAVGTPALGTASIAGANILYTPGAGLVGADSFSYTIDDGNGGQASATVTVNVLPPVNLPPVAVNDTRTILLGAPTSIDVLANDSDPDGDPLTIVSVTTPAAGTATISGNMVVYTPAVPFPGTDSFDYTISDGNGGFATATVFLAAAVNNPPVAVNDTRTVPPGVPTAIDVLANDSDPDGDPLTIVSVTTPGVGTASISGNMVIYTAVAGGPAADTFDYTVSDGNGGLATATVSIAISTVNQPPVAANDAATTSESVPVMIPVLDNDSDPDGDPLTLVSVTTPVSGTASIVGNMVEYVPEAGFVGALTFQYTISDGNGGTATATVTVTVTPVNQAPVALDDNVTIDPATSATINVLANDFDPDGDPLTIVAVGPPSSGSAVISGSVIVYTAIAAFPGADEFTYTISDGNGGTATALVRVTGAPPNQPPVANDDVAVTDFGTPAVIQVLNNDFDPDGDPLLIISTTQPANGIVSFNNTTVTYSPNGGFTGVDAFTYTISDGRGGTATATVLVAVN</sequence>
<dbReference type="RefSeq" id="WP_123523087.1">
    <property type="nucleotide sequence ID" value="NZ_JBHLWF010000088.1"/>
</dbReference>
<evidence type="ECO:0000313" key="3">
    <source>
        <dbReference type="Proteomes" id="UP000294599"/>
    </source>
</evidence>
<evidence type="ECO:0000313" key="2">
    <source>
        <dbReference type="EMBL" id="TCT00030.1"/>
    </source>
</evidence>
<dbReference type="OrthoDB" id="1149075at2"/>
<organism evidence="2 3">
    <name type="scientific">Pseudofulvimonas gallinarii</name>
    <dbReference type="NCBI Taxonomy" id="634155"/>
    <lineage>
        <taxon>Bacteria</taxon>
        <taxon>Pseudomonadati</taxon>
        <taxon>Pseudomonadota</taxon>
        <taxon>Gammaproteobacteria</taxon>
        <taxon>Lysobacterales</taxon>
        <taxon>Rhodanobacteraceae</taxon>
        <taxon>Pseudofulvimonas</taxon>
    </lineage>
</organism>
<evidence type="ECO:0008006" key="4">
    <source>
        <dbReference type="Google" id="ProtNLM"/>
    </source>
</evidence>
<dbReference type="Gene3D" id="2.60.40.2810">
    <property type="match status" value="2"/>
</dbReference>
<dbReference type="Gene3D" id="2.60.40.3440">
    <property type="match status" value="7"/>
</dbReference>
<dbReference type="Proteomes" id="UP000294599">
    <property type="component" value="Unassembled WGS sequence"/>
</dbReference>
<name>A0A4R3LIJ3_9GAMM</name>
<proteinExistence type="predicted"/>
<dbReference type="PANTHER" id="PTHR34720:SF9">
    <property type="entry name" value="BLR4714 PROTEIN"/>
    <property type="match status" value="1"/>
</dbReference>
<dbReference type="AlphaFoldDB" id="A0A4R3LIJ3"/>
<dbReference type="PANTHER" id="PTHR34720">
    <property type="entry name" value="MICROCYSTIN DEPENDENT PROTEIN"/>
    <property type="match status" value="1"/>
</dbReference>
<evidence type="ECO:0000256" key="1">
    <source>
        <dbReference type="SAM" id="SignalP"/>
    </source>
</evidence>
<dbReference type="Pfam" id="PF17963">
    <property type="entry name" value="Big_9"/>
    <property type="match status" value="9"/>
</dbReference>
<dbReference type="EMBL" id="SMAF01000004">
    <property type="protein sequence ID" value="TCT00030.1"/>
    <property type="molecule type" value="Genomic_DNA"/>
</dbReference>
<accession>A0A4R3LIJ3</accession>